<proteinExistence type="predicted"/>
<dbReference type="InterPro" id="IPR017943">
    <property type="entry name" value="Bactericidal_perm-incr_a/b_dom"/>
</dbReference>
<organism evidence="2 3">
    <name type="scientific">Clydaea vesicula</name>
    <dbReference type="NCBI Taxonomy" id="447962"/>
    <lineage>
        <taxon>Eukaryota</taxon>
        <taxon>Fungi</taxon>
        <taxon>Fungi incertae sedis</taxon>
        <taxon>Chytridiomycota</taxon>
        <taxon>Chytridiomycota incertae sedis</taxon>
        <taxon>Chytridiomycetes</taxon>
        <taxon>Lobulomycetales</taxon>
        <taxon>Lobulomycetaceae</taxon>
        <taxon>Clydaea</taxon>
    </lineage>
</organism>
<dbReference type="SUPFAM" id="SSF55394">
    <property type="entry name" value="Bactericidal permeability-increasing protein, BPI"/>
    <property type="match status" value="1"/>
</dbReference>
<feature type="signal peptide" evidence="1">
    <location>
        <begin position="1"/>
        <end position="20"/>
    </location>
</feature>
<protein>
    <submittedName>
        <fullName evidence="2">Uncharacterized protein</fullName>
    </submittedName>
</protein>
<sequence length="317" mass="34965">MVNFKVFLLTLLSTVLLINALPGGKKNDPTPVPSTDDSIILAPLPWPFKKLLTFEIDAPAIVLPILKPITSGTAKSDPISDTPLNLDFPTAVKVNLQQPLFSTIQPMVNDIFATYLKNLTISNLPDVKVHVAVVGDRLFKVSNFKVLELDLDQKQTHINIEDGFVSINIDDFHLKISTDYAVTKVNGEVSFSGSSTIETTISVIGKLVLHQTTNGQMGFFLNDLQVPFHKLKINVSNNILNWILNLVNSIFNSLTRFILSHFVEDIVEDDIIPGFEDLINKQINLGSTSQFRTVSIGFPTISKTDGINIALGLEVKN</sequence>
<feature type="chain" id="PRO_5041925645" evidence="1">
    <location>
        <begin position="21"/>
        <end position="317"/>
    </location>
</feature>
<dbReference type="GO" id="GO:0008289">
    <property type="term" value="F:lipid binding"/>
    <property type="evidence" value="ECO:0007669"/>
    <property type="project" value="InterPro"/>
</dbReference>
<name>A0AAD5TWN2_9FUNG</name>
<dbReference type="AlphaFoldDB" id="A0AAD5TWN2"/>
<comment type="caution">
    <text evidence="2">The sequence shown here is derived from an EMBL/GenBank/DDBJ whole genome shotgun (WGS) entry which is preliminary data.</text>
</comment>
<dbReference type="EMBL" id="JADGJW010000808">
    <property type="protein sequence ID" value="KAJ3211883.1"/>
    <property type="molecule type" value="Genomic_DNA"/>
</dbReference>
<gene>
    <name evidence="2" type="ORF">HK099_007889</name>
</gene>
<reference evidence="2" key="1">
    <citation type="submission" date="2020-05" db="EMBL/GenBank/DDBJ databases">
        <title>Phylogenomic resolution of chytrid fungi.</title>
        <authorList>
            <person name="Stajich J.E."/>
            <person name="Amses K."/>
            <person name="Simmons R."/>
            <person name="Seto K."/>
            <person name="Myers J."/>
            <person name="Bonds A."/>
            <person name="Quandt C.A."/>
            <person name="Barry K."/>
            <person name="Liu P."/>
            <person name="Grigoriev I."/>
            <person name="Longcore J.E."/>
            <person name="James T.Y."/>
        </authorList>
    </citation>
    <scope>NUCLEOTIDE SEQUENCE</scope>
    <source>
        <strain evidence="2">JEL0476</strain>
    </source>
</reference>
<keyword evidence="1" id="KW-0732">Signal</keyword>
<accession>A0AAD5TWN2</accession>
<dbReference type="Gene3D" id="3.15.10.10">
    <property type="entry name" value="Bactericidal permeability-increasing protein, domain 1"/>
    <property type="match status" value="1"/>
</dbReference>
<dbReference type="Proteomes" id="UP001211065">
    <property type="component" value="Unassembled WGS sequence"/>
</dbReference>
<evidence type="ECO:0000313" key="3">
    <source>
        <dbReference type="Proteomes" id="UP001211065"/>
    </source>
</evidence>
<evidence type="ECO:0000256" key="1">
    <source>
        <dbReference type="SAM" id="SignalP"/>
    </source>
</evidence>
<keyword evidence="3" id="KW-1185">Reference proteome</keyword>
<evidence type="ECO:0000313" key="2">
    <source>
        <dbReference type="EMBL" id="KAJ3211883.1"/>
    </source>
</evidence>